<dbReference type="Pfam" id="PF00082">
    <property type="entry name" value="Peptidase_S8"/>
    <property type="match status" value="1"/>
</dbReference>
<dbReference type="InterPro" id="IPR034051">
    <property type="entry name" value="TPP_II_domain"/>
</dbReference>
<evidence type="ECO:0000256" key="7">
    <source>
        <dbReference type="ARBA" id="ARBA00022801"/>
    </source>
</evidence>
<protein>
    <recommendedName>
        <fullName evidence="4">Tripeptidyl-peptidase 2</fullName>
        <ecNumber evidence="3">3.4.14.10</ecNumber>
    </recommendedName>
    <alternativeName>
        <fullName evidence="9">Tripeptidyl aminopeptidase</fullName>
    </alternativeName>
</protein>
<sequence length="1334" mass="148288">MFSVFFHHCKLRGVGKLLLLQFCCHLVPKKYKHFSSYLAVLDLSHSSGRASGSSHISKITDHPSMSNHSLLNGSEEFPVWALLPKRETGVTSFLNKYPQYDGRDIIIAVFDSGVDPGAPGLQVTTEGKTKVISRYDCTGAGDVDTSAVVTAVKGTITGLTGRTLKIPSDWKNPSGNYHIGVKNAYELYPRTLKERIEADRREKVWDPQHKSTLADVSQKLNDLNKAQENKKNLSRQEKLAKEELEAQLELLNQLEKKFVDLGPVYDVVLFHDGTIWRACLDTSECGDLGSCSVLGEYDHTQEFASLVKDDFINYSINVHNDGNILEIVSLSSSHGTHVASIAAAHFPEEPEKNGVAPGAQIISLCIGDHRLSTMETGTGLVRSMIRVMESQKKANAALVINMSYGESSNWSSSGRVTELMHEVIDKYGVTWVAAAGNHGPCLSTIGTPPDTSDDNIIGVGAYVSPEMMIAEYSLRNKQPGLPYTWSSRGPTMDGGKGVSICAPGGAITSVPQYLLRHAQLLNGTSMASPHVAGAVAVLLSGMKARNLKHTPYLVKRALENTALPLPDGDYFAQGHGLLQVEKAFDYLVTYSQSPDNQVRFNINVNGSKDKGIYMRSGLQNKPKDFSINIEPVFADSSNIDSREKLNFQKSFVITCDKPWVQYPSHLELNNLARPIHVRVDPSALPHGVHATSLKGYDVKEPEKGALFNVEITVAKPLSFGEKISKPILKYDGVHFRPGQIRRHYIFVPDRATYAVIKLCVQDEDKSGNFVLQCMQLVPKKACKTYEFHKMVLVKPDSDCTHPFKVKGGVVMEFVAAKFWSDQVESVLDYSISFHGCSPEGNDFTMHHAQGIASFEIIGGHQMEEIAPQISLKHNVIVLKPTESRISPCGSPRDVIPDERHIYQLNLTYSLHLPKSTEITPNTALLSELLYESEFESQLWMLFDSNKQYLGSGDAYPGKYSMKLEKGDYTIKQQVRHEKRDLLEKLIDIPMLVYQKLQNPINLDIYSSLPQALIQGKKMSSATVPPDRYRFPIYVTALTDTKQLKNVATGQYLKGSVTFCKSENSRKTDSFSFKYILSDLTKKSGNSNNKPANEKTKWEEYQEALRDLKSSWLSKLDNKEDSEKLFQDLKSEFPEHLGALTSMMQGLEPDAKRVLPGSTADIDADVARTVYKLANEVIDSVDQTALLSYLGIKSDQRPDANSIKTSMEKQKTALIDALARKGSTLAKFLLMPDKLVGDGDIKPTLEAIDDIWLNLLKYVESSDLKAAGYFGLWHAAALNQHGRLLKVAGKMYEEKSSKELEDCIVWAMGQLGWDHAAQHVTRSTLVRFPPVYRVF</sequence>
<evidence type="ECO:0000313" key="17">
    <source>
        <dbReference type="EMBL" id="JAQ16636.1"/>
    </source>
</evidence>
<keyword evidence="11" id="KW-0175">Coiled coil</keyword>
<evidence type="ECO:0000256" key="4">
    <source>
        <dbReference type="ARBA" id="ARBA00020244"/>
    </source>
</evidence>
<keyword evidence="6 10" id="KW-0645">Protease</keyword>
<feature type="domain" description="Tripeptidyl-peptidase II first Ig-like" evidence="15">
    <location>
        <begin position="598"/>
        <end position="713"/>
    </location>
</feature>
<dbReference type="Gene3D" id="1.25.40.710">
    <property type="match status" value="1"/>
</dbReference>
<keyword evidence="7 10" id="KW-0378">Hydrolase</keyword>
<dbReference type="InterPro" id="IPR048384">
    <property type="entry name" value="TPPII_GBD"/>
</dbReference>
<dbReference type="FunFam" id="3.40.50.200:FF:000003">
    <property type="entry name" value="Tripeptidyl peptidase 2"/>
    <property type="match status" value="1"/>
</dbReference>
<dbReference type="InterPro" id="IPR036852">
    <property type="entry name" value="Peptidase_S8/S53_dom_sf"/>
</dbReference>
<comment type="similarity">
    <text evidence="2 10">Belongs to the peptidase S8 family.</text>
</comment>
<evidence type="ECO:0000259" key="13">
    <source>
        <dbReference type="Pfam" id="PF12580"/>
    </source>
</evidence>
<reference evidence="17" key="1">
    <citation type="journal article" date="2016" name="Gigascience">
        <title>De novo construction of an expanded transcriptome assembly for the western tarnished plant bug, Lygus hesperus.</title>
        <authorList>
            <person name="Tassone E.E."/>
            <person name="Geib S.M."/>
            <person name="Hall B."/>
            <person name="Fabrick J.A."/>
            <person name="Brent C.S."/>
            <person name="Hull J.J."/>
        </authorList>
    </citation>
    <scope>NUCLEOTIDE SEQUENCE</scope>
</reference>
<dbReference type="Gene3D" id="6.10.250.3080">
    <property type="match status" value="1"/>
</dbReference>
<dbReference type="Pfam" id="PF21316">
    <property type="entry name" value="TPPII_GBD"/>
    <property type="match status" value="1"/>
</dbReference>
<evidence type="ECO:0000259" key="15">
    <source>
        <dbReference type="Pfam" id="PF21223"/>
    </source>
</evidence>
<dbReference type="InterPro" id="IPR023828">
    <property type="entry name" value="Peptidase_S8_Ser-AS"/>
</dbReference>
<dbReference type="InterPro" id="IPR022232">
    <property type="entry name" value="TPPII_C_art"/>
</dbReference>
<dbReference type="InterPro" id="IPR046939">
    <property type="entry name" value="TPPII_C_sf"/>
</dbReference>
<proteinExistence type="inferred from homology"/>
<dbReference type="GO" id="GO:0004252">
    <property type="term" value="F:serine-type endopeptidase activity"/>
    <property type="evidence" value="ECO:0007669"/>
    <property type="project" value="UniProtKB-UniRule"/>
</dbReference>
<evidence type="ECO:0000259" key="14">
    <source>
        <dbReference type="Pfam" id="PF12583"/>
    </source>
</evidence>
<dbReference type="PANTHER" id="PTHR43806:SF14">
    <property type="entry name" value="TRIPEPTIDYL-PEPTIDASE 2"/>
    <property type="match status" value="1"/>
</dbReference>
<dbReference type="SUPFAM" id="SSF52743">
    <property type="entry name" value="Subtilisin-like"/>
    <property type="match status" value="1"/>
</dbReference>
<accession>A0A146MD17</accession>
<evidence type="ECO:0000256" key="1">
    <source>
        <dbReference type="ARBA" id="ARBA00001910"/>
    </source>
</evidence>
<keyword evidence="8 10" id="KW-0720">Serine protease</keyword>
<dbReference type="Gene3D" id="2.20.25.690">
    <property type="match status" value="1"/>
</dbReference>
<evidence type="ECO:0000256" key="10">
    <source>
        <dbReference type="PROSITE-ProRule" id="PRU01240"/>
    </source>
</evidence>
<evidence type="ECO:0000256" key="11">
    <source>
        <dbReference type="SAM" id="Coils"/>
    </source>
</evidence>
<evidence type="ECO:0000256" key="6">
    <source>
        <dbReference type="ARBA" id="ARBA00022670"/>
    </source>
</evidence>
<dbReference type="PRINTS" id="PR00723">
    <property type="entry name" value="SUBTILISIN"/>
</dbReference>
<evidence type="ECO:0000259" key="12">
    <source>
        <dbReference type="Pfam" id="PF00082"/>
    </source>
</evidence>
<dbReference type="EMBL" id="GDHC01001993">
    <property type="protein sequence ID" value="JAQ16636.1"/>
    <property type="molecule type" value="Transcribed_RNA"/>
</dbReference>
<feature type="active site" description="Charge relay system" evidence="10">
    <location>
        <position position="525"/>
    </location>
</feature>
<dbReference type="InterPro" id="IPR050131">
    <property type="entry name" value="Peptidase_S8_subtilisin-like"/>
</dbReference>
<evidence type="ECO:0000256" key="8">
    <source>
        <dbReference type="ARBA" id="ARBA00022825"/>
    </source>
</evidence>
<dbReference type="InterPro" id="IPR022229">
    <property type="entry name" value="TPPII_Ig-like-2"/>
</dbReference>
<gene>
    <name evidence="17" type="primary">Tpp2</name>
    <name evidence="17" type="ORF">g.60572</name>
</gene>
<dbReference type="Pfam" id="PF21223">
    <property type="entry name" value="TPPII_Ig-like-1"/>
    <property type="match status" value="1"/>
</dbReference>
<feature type="active site" description="Charge relay system" evidence="10">
    <location>
        <position position="334"/>
    </location>
</feature>
<dbReference type="GO" id="GO:0006508">
    <property type="term" value="P:proteolysis"/>
    <property type="evidence" value="ECO:0007669"/>
    <property type="project" value="UniProtKB-KW"/>
</dbReference>
<dbReference type="EC" id="3.4.14.10" evidence="3"/>
<dbReference type="InterPro" id="IPR000209">
    <property type="entry name" value="Peptidase_S8/S53_dom"/>
</dbReference>
<dbReference type="GO" id="GO:0005829">
    <property type="term" value="C:cytosol"/>
    <property type="evidence" value="ECO:0007669"/>
    <property type="project" value="TreeGrafter"/>
</dbReference>
<dbReference type="InterPro" id="IPR022398">
    <property type="entry name" value="Peptidase_S8_His-AS"/>
</dbReference>
<evidence type="ECO:0000256" key="5">
    <source>
        <dbReference type="ARBA" id="ARBA00022438"/>
    </source>
</evidence>
<feature type="domain" description="Peptidase S8/S53" evidence="12">
    <location>
        <begin position="102"/>
        <end position="576"/>
    </location>
</feature>
<dbReference type="Pfam" id="PF12580">
    <property type="entry name" value="TPPII"/>
    <property type="match status" value="1"/>
</dbReference>
<dbReference type="Gene3D" id="2.60.40.3170">
    <property type="match status" value="1"/>
</dbReference>
<dbReference type="PANTHER" id="PTHR43806">
    <property type="entry name" value="PEPTIDASE S8"/>
    <property type="match status" value="1"/>
</dbReference>
<dbReference type="CDD" id="cd04857">
    <property type="entry name" value="Peptidases_S8_Tripeptidyl_Aminopeptidase_II"/>
    <property type="match status" value="1"/>
</dbReference>
<dbReference type="Gene3D" id="3.40.50.200">
    <property type="entry name" value="Peptidase S8/S53 domain"/>
    <property type="match status" value="1"/>
</dbReference>
<dbReference type="InterPro" id="IPR015500">
    <property type="entry name" value="Peptidase_S8_subtilisin-rel"/>
</dbReference>
<dbReference type="Pfam" id="PF12583">
    <property type="entry name" value="TPPII_C"/>
    <property type="match status" value="1"/>
</dbReference>
<feature type="domain" description="Tripeptidyl peptidase II second Ig-like" evidence="13">
    <location>
        <begin position="861"/>
        <end position="1046"/>
    </location>
</feature>
<evidence type="ECO:0000256" key="2">
    <source>
        <dbReference type="ARBA" id="ARBA00011073"/>
    </source>
</evidence>
<dbReference type="InterPro" id="IPR048383">
    <property type="entry name" value="TPPII_Ig-like-1"/>
</dbReference>
<dbReference type="PROSITE" id="PS51892">
    <property type="entry name" value="SUBTILASE"/>
    <property type="match status" value="1"/>
</dbReference>
<dbReference type="InterPro" id="IPR046940">
    <property type="entry name" value="TPPII_Ig-like_sf"/>
</dbReference>
<feature type="domain" description="Tripeptidyl peptidase II C-terminal" evidence="14">
    <location>
        <begin position="1088"/>
        <end position="1155"/>
    </location>
</feature>
<feature type="active site" description="Charge relay system" evidence="10">
    <location>
        <position position="111"/>
    </location>
</feature>
<evidence type="ECO:0000256" key="9">
    <source>
        <dbReference type="ARBA" id="ARBA00032232"/>
    </source>
</evidence>
<evidence type="ECO:0000256" key="3">
    <source>
        <dbReference type="ARBA" id="ARBA00012462"/>
    </source>
</evidence>
<evidence type="ECO:0000259" key="16">
    <source>
        <dbReference type="Pfam" id="PF21316"/>
    </source>
</evidence>
<feature type="coiled-coil region" evidence="11">
    <location>
        <begin position="213"/>
        <end position="261"/>
    </location>
</feature>
<keyword evidence="5" id="KW-0031">Aminopeptidase</keyword>
<dbReference type="GO" id="GO:0008240">
    <property type="term" value="F:tripeptidyl-peptidase activity"/>
    <property type="evidence" value="ECO:0007669"/>
    <property type="project" value="UniProtKB-EC"/>
</dbReference>
<dbReference type="GO" id="GO:0004177">
    <property type="term" value="F:aminopeptidase activity"/>
    <property type="evidence" value="ECO:0007669"/>
    <property type="project" value="UniProtKB-KW"/>
</dbReference>
<feature type="domain" description="Tripeptidyl-peptidase II galactose-binding" evidence="16">
    <location>
        <begin position="735"/>
        <end position="821"/>
    </location>
</feature>
<dbReference type="PROSITE" id="PS00137">
    <property type="entry name" value="SUBTILASE_HIS"/>
    <property type="match status" value="1"/>
</dbReference>
<dbReference type="PROSITE" id="PS00138">
    <property type="entry name" value="SUBTILASE_SER"/>
    <property type="match status" value="1"/>
</dbReference>
<organism evidence="17">
    <name type="scientific">Lygus hesperus</name>
    <name type="common">Western plant bug</name>
    <dbReference type="NCBI Taxonomy" id="30085"/>
    <lineage>
        <taxon>Eukaryota</taxon>
        <taxon>Metazoa</taxon>
        <taxon>Ecdysozoa</taxon>
        <taxon>Arthropoda</taxon>
        <taxon>Hexapoda</taxon>
        <taxon>Insecta</taxon>
        <taxon>Pterygota</taxon>
        <taxon>Neoptera</taxon>
        <taxon>Paraneoptera</taxon>
        <taxon>Hemiptera</taxon>
        <taxon>Heteroptera</taxon>
        <taxon>Panheteroptera</taxon>
        <taxon>Cimicomorpha</taxon>
        <taxon>Miridae</taxon>
        <taxon>Mirini</taxon>
        <taxon>Lygus</taxon>
    </lineage>
</organism>
<comment type="catalytic activity">
    <reaction evidence="1">
        <text>Release of an N-terminal tripeptide from a polypeptide.</text>
        <dbReference type="EC" id="3.4.14.10"/>
    </reaction>
</comment>
<name>A0A146MD17_LYGHE</name>